<feature type="signal peptide" evidence="2">
    <location>
        <begin position="1"/>
        <end position="29"/>
    </location>
</feature>
<dbReference type="Proteomes" id="UP000246740">
    <property type="component" value="Unassembled WGS sequence"/>
</dbReference>
<evidence type="ECO:0000256" key="2">
    <source>
        <dbReference type="SAM" id="SignalP"/>
    </source>
</evidence>
<dbReference type="AlphaFoldDB" id="A0A317XUK4"/>
<organism evidence="3 4">
    <name type="scientific">Testicularia cyperi</name>
    <dbReference type="NCBI Taxonomy" id="1882483"/>
    <lineage>
        <taxon>Eukaryota</taxon>
        <taxon>Fungi</taxon>
        <taxon>Dikarya</taxon>
        <taxon>Basidiomycota</taxon>
        <taxon>Ustilaginomycotina</taxon>
        <taxon>Ustilaginomycetes</taxon>
        <taxon>Ustilaginales</taxon>
        <taxon>Anthracoideaceae</taxon>
        <taxon>Testicularia</taxon>
    </lineage>
</organism>
<evidence type="ECO:0000256" key="1">
    <source>
        <dbReference type="SAM" id="MobiDB-lite"/>
    </source>
</evidence>
<gene>
    <name evidence="3" type="ORF">BCV70DRAFT_205453</name>
</gene>
<sequence>MMMGSFTRFGLATQLLLVLLTATVTVLKAAPVPGAELDITDTLEKLYISTEDTVRSLREQLHLHNIGGRPSTPDTPIRPNLPDLPLMWDSPPLPGHRAPPVAPPPSPETGAKRDS</sequence>
<keyword evidence="2" id="KW-0732">Signal</keyword>
<accession>A0A317XUK4</accession>
<evidence type="ECO:0000313" key="4">
    <source>
        <dbReference type="Proteomes" id="UP000246740"/>
    </source>
</evidence>
<dbReference type="InParanoid" id="A0A317XUK4"/>
<feature type="region of interest" description="Disordered" evidence="1">
    <location>
        <begin position="64"/>
        <end position="115"/>
    </location>
</feature>
<name>A0A317XUK4_9BASI</name>
<feature type="chain" id="PRO_5016373948" evidence="2">
    <location>
        <begin position="30"/>
        <end position="115"/>
    </location>
</feature>
<keyword evidence="4" id="KW-1185">Reference proteome</keyword>
<protein>
    <submittedName>
        <fullName evidence="3">Uncharacterized protein</fullName>
    </submittedName>
</protein>
<evidence type="ECO:0000313" key="3">
    <source>
        <dbReference type="EMBL" id="PWZ01732.1"/>
    </source>
</evidence>
<reference evidence="3 4" key="1">
    <citation type="journal article" date="2018" name="Mol. Biol. Evol.">
        <title>Broad Genomic Sampling Reveals a Smut Pathogenic Ancestry of the Fungal Clade Ustilaginomycotina.</title>
        <authorList>
            <person name="Kijpornyongpan T."/>
            <person name="Mondo S.J."/>
            <person name="Barry K."/>
            <person name="Sandor L."/>
            <person name="Lee J."/>
            <person name="Lipzen A."/>
            <person name="Pangilinan J."/>
            <person name="LaButti K."/>
            <person name="Hainaut M."/>
            <person name="Henrissat B."/>
            <person name="Grigoriev I.V."/>
            <person name="Spatafora J.W."/>
            <person name="Aime M.C."/>
        </authorList>
    </citation>
    <scope>NUCLEOTIDE SEQUENCE [LARGE SCALE GENOMIC DNA]</scope>
    <source>
        <strain evidence="3 4">MCA 3645</strain>
    </source>
</reference>
<dbReference type="EMBL" id="KZ819190">
    <property type="protein sequence ID" value="PWZ01732.1"/>
    <property type="molecule type" value="Genomic_DNA"/>
</dbReference>
<proteinExistence type="predicted"/>